<dbReference type="Gene3D" id="3.60.10.10">
    <property type="entry name" value="Endonuclease/exonuclease/phosphatase"/>
    <property type="match status" value="1"/>
</dbReference>
<dbReference type="Pfam" id="PF03372">
    <property type="entry name" value="Exo_endo_phos"/>
    <property type="match status" value="1"/>
</dbReference>
<feature type="domain" description="Endonuclease/exonuclease/phosphatase" evidence="1">
    <location>
        <begin position="17"/>
        <end position="178"/>
    </location>
</feature>
<dbReference type="OMA" id="PREECAG"/>
<proteinExistence type="predicted"/>
<dbReference type="SUPFAM" id="SSF56672">
    <property type="entry name" value="DNA/RNA polymerases"/>
    <property type="match status" value="1"/>
</dbReference>
<feature type="non-terminal residue" evidence="2">
    <location>
        <position position="1"/>
    </location>
</feature>
<dbReference type="GO" id="GO:0003824">
    <property type="term" value="F:catalytic activity"/>
    <property type="evidence" value="ECO:0007669"/>
    <property type="project" value="InterPro"/>
</dbReference>
<reference evidence="3" key="1">
    <citation type="journal article" date="2016" name="Nature">
        <title>Genome evolution in the allotetraploid frog Xenopus laevis.</title>
        <authorList>
            <person name="Session A.M."/>
            <person name="Uno Y."/>
            <person name="Kwon T."/>
            <person name="Chapman J.A."/>
            <person name="Toyoda A."/>
            <person name="Takahashi S."/>
            <person name="Fukui A."/>
            <person name="Hikosaka A."/>
            <person name="Suzuki A."/>
            <person name="Kondo M."/>
            <person name="van Heeringen S.J."/>
            <person name="Quigley I."/>
            <person name="Heinz S."/>
            <person name="Ogino H."/>
            <person name="Ochi H."/>
            <person name="Hellsten U."/>
            <person name="Lyons J.B."/>
            <person name="Simakov O."/>
            <person name="Putnam N."/>
            <person name="Stites J."/>
            <person name="Kuroki Y."/>
            <person name="Tanaka T."/>
            <person name="Michiue T."/>
            <person name="Watanabe M."/>
            <person name="Bogdanovic O."/>
            <person name="Lister R."/>
            <person name="Georgiou G."/>
            <person name="Paranjpe S.S."/>
            <person name="van Kruijsbergen I."/>
            <person name="Shu S."/>
            <person name="Carlson J."/>
            <person name="Kinoshita T."/>
            <person name="Ohta Y."/>
            <person name="Mawaribuchi S."/>
            <person name="Jenkins J."/>
            <person name="Grimwood J."/>
            <person name="Schmutz J."/>
            <person name="Mitros T."/>
            <person name="Mozaffari S.V."/>
            <person name="Suzuki Y."/>
            <person name="Haramoto Y."/>
            <person name="Yamamoto T.S."/>
            <person name="Takagi C."/>
            <person name="Heald R."/>
            <person name="Miller K."/>
            <person name="Haudenschild C."/>
            <person name="Kitzman J."/>
            <person name="Nakayama T."/>
            <person name="Izutsu Y."/>
            <person name="Robert J."/>
            <person name="Fortriede J."/>
            <person name="Burns K."/>
            <person name="Lotay V."/>
            <person name="Karimi K."/>
            <person name="Yasuoka Y."/>
            <person name="Dichmann D.S."/>
            <person name="Flajnik M.F."/>
            <person name="Houston D.W."/>
            <person name="Shendure J."/>
            <person name="DuPasquier L."/>
            <person name="Vize P.D."/>
            <person name="Zorn A.M."/>
            <person name="Ito M."/>
            <person name="Marcotte E.M."/>
            <person name="Wallingford J.B."/>
            <person name="Ito Y."/>
            <person name="Asashima M."/>
            <person name="Ueno N."/>
            <person name="Matsuda Y."/>
            <person name="Veenstra G.J."/>
            <person name="Fujiyama A."/>
            <person name="Harland R.M."/>
            <person name="Taira M."/>
            <person name="Rokhsar D.S."/>
        </authorList>
    </citation>
    <scope>NUCLEOTIDE SEQUENCE [LARGE SCALE GENOMIC DNA]</scope>
    <source>
        <strain evidence="3">J</strain>
    </source>
</reference>
<dbReference type="InterPro" id="IPR036691">
    <property type="entry name" value="Endo/exonu/phosph_ase_sf"/>
</dbReference>
<dbReference type="SUPFAM" id="SSF56219">
    <property type="entry name" value="DNase I-like"/>
    <property type="match status" value="1"/>
</dbReference>
<feature type="non-terminal residue" evidence="2">
    <location>
        <position position="844"/>
    </location>
</feature>
<dbReference type="Proteomes" id="UP000694892">
    <property type="component" value="Chromosome 6S"/>
</dbReference>
<dbReference type="InterPro" id="IPR005135">
    <property type="entry name" value="Endo/exonuclease/phosphatase"/>
</dbReference>
<protein>
    <recommendedName>
        <fullName evidence="1">Endonuclease/exonuclease/phosphatase domain-containing protein</fullName>
    </recommendedName>
</protein>
<evidence type="ECO:0000313" key="3">
    <source>
        <dbReference type="Proteomes" id="UP000694892"/>
    </source>
</evidence>
<organism evidence="2 3">
    <name type="scientific">Xenopus laevis</name>
    <name type="common">African clawed frog</name>
    <dbReference type="NCBI Taxonomy" id="8355"/>
    <lineage>
        <taxon>Eukaryota</taxon>
        <taxon>Metazoa</taxon>
        <taxon>Chordata</taxon>
        <taxon>Craniata</taxon>
        <taxon>Vertebrata</taxon>
        <taxon>Euteleostomi</taxon>
        <taxon>Amphibia</taxon>
        <taxon>Batrachia</taxon>
        <taxon>Anura</taxon>
        <taxon>Pipoidea</taxon>
        <taxon>Pipidae</taxon>
        <taxon>Xenopodinae</taxon>
        <taxon>Xenopus</taxon>
        <taxon>Xenopus</taxon>
    </lineage>
</organism>
<gene>
    <name evidence="2" type="ORF">XELAEV_18034023mg</name>
</gene>
<dbReference type="InterPro" id="IPR043502">
    <property type="entry name" value="DNA/RNA_pol_sf"/>
</dbReference>
<evidence type="ECO:0000313" key="2">
    <source>
        <dbReference type="EMBL" id="OCT75035.1"/>
    </source>
</evidence>
<dbReference type="EMBL" id="CM004477">
    <property type="protein sequence ID" value="OCT75035.1"/>
    <property type="molecule type" value="Genomic_DNA"/>
</dbReference>
<name>A0A974HEI7_XENLA</name>
<evidence type="ECO:0000259" key="1">
    <source>
        <dbReference type="Pfam" id="PF03372"/>
    </source>
</evidence>
<accession>A0A974HEI7</accession>
<dbReference type="PANTHER" id="PTHR19446">
    <property type="entry name" value="REVERSE TRANSCRIPTASES"/>
    <property type="match status" value="1"/>
</dbReference>
<sequence>LHQAKKQWVCGRSFWSHAAEPYSGVAVLFKTNNVTVKRVVEVEQGRCMVLDVLLNEQSLRLINVYGPQTKGARKELFNRIKPFLFTAQPVVFVGDFNTVCRPMDRGGAAGRWLGYDSISLNSIVREAGLEDVHIRHRPNHTGFTFFRGSCRSRIDRFFVKEGSVVSPPEVIPVEFSDHCMVRVFLNVSQAAQRGKGLWRLNSALLGKESVKQSFLDFFQAQESLVGFCNTRAEWWEMVKKRAVKLFRGLANKIQIDKERVYQSLRRKLDRLVSDGGPGGEVAKVRALMREYQYDRLSSLVQERDYGKYHSPDPFQNCQEASARRSVHGLRNEDGVLNFPDMKCLGGTPGIEDVSGTLDELDSEITVDEVRKAADSLNLKKTPGPDGLTAEFYKEFLDLLAPPLIEIFNSSLGEGLLPPSMRCSALILLSKGLDQTKVDNWRPIALLNTDRKILAKVMFNRLFSFSERLLSPSQHCTVEGRSCFSAVLGIREVLERRKACEWDDVTVIVSCEKEAETVAHVLEDYSRASGSLINRSKCEAFWLGKGDPAFVLPDVFPEAQSQIKILGITFDHGDYAKLNWEKCMGRASYLVNRWKVLTYLIPVFLYVSYTCLLPESLYGKISGLFFQLLWGNRTNLIKRNVTYLQRSDGGLSMINPVVFFVNTFVKYNFSNLLDEKAPLWVEIFKVWVSPFLKDWLDGGSVKSVRAPRGSLPLYVTVGLKILRKWCVTVGEIRTAHRREIDRTVLSSYFHAPLALRDCPNEMVRSGLSLVNSQRLYVNWNLKYRRSDDRGCPREECAGKVETMDHFLLQCPFNIDVYKQVSQALGIPCLSGWNYQEWAYGAVKRH</sequence>
<dbReference type="AlphaFoldDB" id="A0A974HEI7"/>